<feature type="region of interest" description="Disordered" evidence="1">
    <location>
        <begin position="1"/>
        <end position="50"/>
    </location>
</feature>
<protein>
    <submittedName>
        <fullName evidence="2">Uncharacterized protein</fullName>
    </submittedName>
</protein>
<name>A0AAV9W1J5_9PEZI</name>
<sequence>MAEEPQAKIFSGARSNGAADFVLEKDPPQKPATVSEDGSRGSESNEYKPSVAITRRHVEQGIAPCGCQTASHASTPAA</sequence>
<dbReference type="Proteomes" id="UP001370758">
    <property type="component" value="Unassembled WGS sequence"/>
</dbReference>
<gene>
    <name evidence="2" type="ORF">TWF481_010716</name>
</gene>
<dbReference type="EMBL" id="JAVHJL010000007">
    <property type="protein sequence ID" value="KAK6500373.1"/>
    <property type="molecule type" value="Genomic_DNA"/>
</dbReference>
<evidence type="ECO:0000256" key="1">
    <source>
        <dbReference type="SAM" id="MobiDB-lite"/>
    </source>
</evidence>
<evidence type="ECO:0000313" key="2">
    <source>
        <dbReference type="EMBL" id="KAK6500373.1"/>
    </source>
</evidence>
<dbReference type="AlphaFoldDB" id="A0AAV9W1J5"/>
<accession>A0AAV9W1J5</accession>
<feature type="compositionally biased region" description="Basic and acidic residues" evidence="1">
    <location>
        <begin position="37"/>
        <end position="46"/>
    </location>
</feature>
<reference evidence="2 3" key="1">
    <citation type="submission" date="2023-08" db="EMBL/GenBank/DDBJ databases">
        <authorList>
            <person name="Palmer J.M."/>
        </authorList>
    </citation>
    <scope>NUCLEOTIDE SEQUENCE [LARGE SCALE GENOMIC DNA]</scope>
    <source>
        <strain evidence="2 3">TWF481</strain>
    </source>
</reference>
<comment type="caution">
    <text evidence="2">The sequence shown here is derived from an EMBL/GenBank/DDBJ whole genome shotgun (WGS) entry which is preliminary data.</text>
</comment>
<evidence type="ECO:0000313" key="3">
    <source>
        <dbReference type="Proteomes" id="UP001370758"/>
    </source>
</evidence>
<proteinExistence type="predicted"/>
<keyword evidence="3" id="KW-1185">Reference proteome</keyword>
<organism evidence="2 3">
    <name type="scientific">Arthrobotrys musiformis</name>
    <dbReference type="NCBI Taxonomy" id="47236"/>
    <lineage>
        <taxon>Eukaryota</taxon>
        <taxon>Fungi</taxon>
        <taxon>Dikarya</taxon>
        <taxon>Ascomycota</taxon>
        <taxon>Pezizomycotina</taxon>
        <taxon>Orbiliomycetes</taxon>
        <taxon>Orbiliales</taxon>
        <taxon>Orbiliaceae</taxon>
        <taxon>Arthrobotrys</taxon>
    </lineage>
</organism>